<protein>
    <recommendedName>
        <fullName evidence="1">N-acetyltransferase domain-containing protein</fullName>
    </recommendedName>
</protein>
<dbReference type="InterPro" id="IPR016181">
    <property type="entry name" value="Acyl_CoA_acyltransferase"/>
</dbReference>
<organism evidence="2 3">
    <name type="scientific">Cercophora scortea</name>
    <dbReference type="NCBI Taxonomy" id="314031"/>
    <lineage>
        <taxon>Eukaryota</taxon>
        <taxon>Fungi</taxon>
        <taxon>Dikarya</taxon>
        <taxon>Ascomycota</taxon>
        <taxon>Pezizomycotina</taxon>
        <taxon>Sordariomycetes</taxon>
        <taxon>Sordariomycetidae</taxon>
        <taxon>Sordariales</taxon>
        <taxon>Lasiosphaeriaceae</taxon>
        <taxon>Cercophora</taxon>
    </lineage>
</organism>
<dbReference type="PROSITE" id="PS51186">
    <property type="entry name" value="GNAT"/>
    <property type="match status" value="1"/>
</dbReference>
<accession>A0AAE0IXD1</accession>
<sequence length="231" mass="25168">MPSLPTINNVPLTSQDAACEKSVDEITVSEVTPPTIPGAAARTTIAMAPAALADNTALLTHLKDVINLVYYTIDSAHGGFWHERQPGNDGRSSVDELRSFILAGQLALAWRPESSQTDAADLMGCVVVKMLDPTTGYFGLLLCDPAYRGSGLGSALVRFAEDWARARGAKVMELSFLMPEGWRHAFKERLAEWYFRLGYQVTRVAAVADEVPHLGPLLKQPATFRIAQKVL</sequence>
<gene>
    <name evidence="2" type="ORF">B0T19DRAFT_416908</name>
</gene>
<proteinExistence type="predicted"/>
<dbReference type="Gene3D" id="3.40.630.30">
    <property type="match status" value="1"/>
</dbReference>
<dbReference type="Proteomes" id="UP001286456">
    <property type="component" value="Unassembled WGS sequence"/>
</dbReference>
<dbReference type="InterPro" id="IPR000182">
    <property type="entry name" value="GNAT_dom"/>
</dbReference>
<dbReference type="EMBL" id="JAUEPO010000002">
    <property type="protein sequence ID" value="KAK3332994.1"/>
    <property type="molecule type" value="Genomic_DNA"/>
</dbReference>
<keyword evidence="3" id="KW-1185">Reference proteome</keyword>
<reference evidence="2" key="2">
    <citation type="submission" date="2023-06" db="EMBL/GenBank/DDBJ databases">
        <authorList>
            <consortium name="Lawrence Berkeley National Laboratory"/>
            <person name="Haridas S."/>
            <person name="Hensen N."/>
            <person name="Bonometti L."/>
            <person name="Westerberg I."/>
            <person name="Brannstrom I.O."/>
            <person name="Guillou S."/>
            <person name="Cros-Aarteil S."/>
            <person name="Calhoun S."/>
            <person name="Kuo A."/>
            <person name="Mondo S."/>
            <person name="Pangilinan J."/>
            <person name="Riley R."/>
            <person name="Labutti K."/>
            <person name="Andreopoulos B."/>
            <person name="Lipzen A."/>
            <person name="Chen C."/>
            <person name="Yanf M."/>
            <person name="Daum C."/>
            <person name="Ng V."/>
            <person name="Clum A."/>
            <person name="Steindorff A."/>
            <person name="Ohm R."/>
            <person name="Martin F."/>
            <person name="Silar P."/>
            <person name="Natvig D."/>
            <person name="Lalanne C."/>
            <person name="Gautier V."/>
            <person name="Ament-Velasquez S.L."/>
            <person name="Kruys A."/>
            <person name="Hutchinson M.I."/>
            <person name="Powell A.J."/>
            <person name="Barry K."/>
            <person name="Miller A.N."/>
            <person name="Grigoriev I.V."/>
            <person name="Debuchy R."/>
            <person name="Gladieux P."/>
            <person name="Thoren M.H."/>
            <person name="Johannesson H."/>
        </authorList>
    </citation>
    <scope>NUCLEOTIDE SEQUENCE</scope>
    <source>
        <strain evidence="2">SMH4131-1</strain>
    </source>
</reference>
<evidence type="ECO:0000259" key="1">
    <source>
        <dbReference type="PROSITE" id="PS51186"/>
    </source>
</evidence>
<dbReference type="Pfam" id="PF00583">
    <property type="entry name" value="Acetyltransf_1"/>
    <property type="match status" value="1"/>
</dbReference>
<reference evidence="2" key="1">
    <citation type="journal article" date="2023" name="Mol. Phylogenet. Evol.">
        <title>Genome-scale phylogeny and comparative genomics of the fungal order Sordariales.</title>
        <authorList>
            <person name="Hensen N."/>
            <person name="Bonometti L."/>
            <person name="Westerberg I."/>
            <person name="Brannstrom I.O."/>
            <person name="Guillou S."/>
            <person name="Cros-Aarteil S."/>
            <person name="Calhoun S."/>
            <person name="Haridas S."/>
            <person name="Kuo A."/>
            <person name="Mondo S."/>
            <person name="Pangilinan J."/>
            <person name="Riley R."/>
            <person name="LaButti K."/>
            <person name="Andreopoulos B."/>
            <person name="Lipzen A."/>
            <person name="Chen C."/>
            <person name="Yan M."/>
            <person name="Daum C."/>
            <person name="Ng V."/>
            <person name="Clum A."/>
            <person name="Steindorff A."/>
            <person name="Ohm R.A."/>
            <person name="Martin F."/>
            <person name="Silar P."/>
            <person name="Natvig D.O."/>
            <person name="Lalanne C."/>
            <person name="Gautier V."/>
            <person name="Ament-Velasquez S.L."/>
            <person name="Kruys A."/>
            <person name="Hutchinson M.I."/>
            <person name="Powell A.J."/>
            <person name="Barry K."/>
            <person name="Miller A.N."/>
            <person name="Grigoriev I.V."/>
            <person name="Debuchy R."/>
            <person name="Gladieux P."/>
            <person name="Hiltunen Thoren M."/>
            <person name="Johannesson H."/>
        </authorList>
    </citation>
    <scope>NUCLEOTIDE SEQUENCE</scope>
    <source>
        <strain evidence="2">SMH4131-1</strain>
    </source>
</reference>
<feature type="domain" description="N-acetyltransferase" evidence="1">
    <location>
        <begin position="66"/>
        <end position="223"/>
    </location>
</feature>
<dbReference type="AlphaFoldDB" id="A0AAE0IXD1"/>
<dbReference type="SUPFAM" id="SSF55729">
    <property type="entry name" value="Acyl-CoA N-acyltransferases (Nat)"/>
    <property type="match status" value="1"/>
</dbReference>
<dbReference type="CDD" id="cd04301">
    <property type="entry name" value="NAT_SF"/>
    <property type="match status" value="1"/>
</dbReference>
<comment type="caution">
    <text evidence="2">The sequence shown here is derived from an EMBL/GenBank/DDBJ whole genome shotgun (WGS) entry which is preliminary data.</text>
</comment>
<dbReference type="GO" id="GO:0016747">
    <property type="term" value="F:acyltransferase activity, transferring groups other than amino-acyl groups"/>
    <property type="evidence" value="ECO:0007669"/>
    <property type="project" value="InterPro"/>
</dbReference>
<name>A0AAE0IXD1_9PEZI</name>
<evidence type="ECO:0000313" key="3">
    <source>
        <dbReference type="Proteomes" id="UP001286456"/>
    </source>
</evidence>
<evidence type="ECO:0000313" key="2">
    <source>
        <dbReference type="EMBL" id="KAK3332994.1"/>
    </source>
</evidence>